<dbReference type="AlphaFoldDB" id="C1FDM6"/>
<sequence>MTAVPTLPPADFTARDAFSGGADILRASALKGPYVHFSRVGPPDAALDVDAYAPGTSSSGFELRQGRVMELAPLVEMRTPDAHVCPDAKV</sequence>
<evidence type="ECO:0000313" key="1">
    <source>
        <dbReference type="EMBL" id="ACO68416.1"/>
    </source>
</evidence>
<dbReference type="EMBL" id="CP001574">
    <property type="protein sequence ID" value="ACO68416.1"/>
    <property type="molecule type" value="Genomic_DNA"/>
</dbReference>
<name>C1FDM6_MICCC</name>
<dbReference type="Proteomes" id="UP000002009">
    <property type="component" value="Chromosome 1"/>
</dbReference>
<keyword evidence="2" id="KW-1185">Reference proteome</keyword>
<organism evidence="1 2">
    <name type="scientific">Micromonas commoda (strain RCC299 / NOUM17 / CCMP2709)</name>
    <name type="common">Picoplanktonic green alga</name>
    <dbReference type="NCBI Taxonomy" id="296587"/>
    <lineage>
        <taxon>Eukaryota</taxon>
        <taxon>Viridiplantae</taxon>
        <taxon>Chlorophyta</taxon>
        <taxon>Mamiellophyceae</taxon>
        <taxon>Mamiellales</taxon>
        <taxon>Mamiellaceae</taxon>
        <taxon>Micromonas</taxon>
    </lineage>
</organism>
<gene>
    <name evidence="1" type="ORF">MICPUN_107518</name>
</gene>
<dbReference type="GeneID" id="8250089"/>
<dbReference type="RefSeq" id="XP_002507158.1">
    <property type="nucleotide sequence ID" value="XM_002507112.1"/>
</dbReference>
<proteinExistence type="predicted"/>
<evidence type="ECO:0000313" key="2">
    <source>
        <dbReference type="Proteomes" id="UP000002009"/>
    </source>
</evidence>
<protein>
    <submittedName>
        <fullName evidence="1">Uncharacterized protein</fullName>
    </submittedName>
</protein>
<accession>C1FDM6</accession>
<reference evidence="1 2" key="1">
    <citation type="journal article" date="2009" name="Science">
        <title>Green evolution and dynamic adaptations revealed by genomes of the marine picoeukaryotes Micromonas.</title>
        <authorList>
            <person name="Worden A.Z."/>
            <person name="Lee J.H."/>
            <person name="Mock T."/>
            <person name="Rouze P."/>
            <person name="Simmons M.P."/>
            <person name="Aerts A.L."/>
            <person name="Allen A.E."/>
            <person name="Cuvelier M.L."/>
            <person name="Derelle E."/>
            <person name="Everett M.V."/>
            <person name="Foulon E."/>
            <person name="Grimwood J."/>
            <person name="Gundlach H."/>
            <person name="Henrissat B."/>
            <person name="Napoli C."/>
            <person name="McDonald S.M."/>
            <person name="Parker M.S."/>
            <person name="Rombauts S."/>
            <person name="Salamov A."/>
            <person name="Von Dassow P."/>
            <person name="Badger J.H."/>
            <person name="Coutinho P.M."/>
            <person name="Demir E."/>
            <person name="Dubchak I."/>
            <person name="Gentemann C."/>
            <person name="Eikrem W."/>
            <person name="Gready J.E."/>
            <person name="John U."/>
            <person name="Lanier W."/>
            <person name="Lindquist E.A."/>
            <person name="Lucas S."/>
            <person name="Mayer K.F."/>
            <person name="Moreau H."/>
            <person name="Not F."/>
            <person name="Otillar R."/>
            <person name="Panaud O."/>
            <person name="Pangilinan J."/>
            <person name="Paulsen I."/>
            <person name="Piegu B."/>
            <person name="Poliakov A."/>
            <person name="Robbens S."/>
            <person name="Schmutz J."/>
            <person name="Toulza E."/>
            <person name="Wyss T."/>
            <person name="Zelensky A."/>
            <person name="Zhou K."/>
            <person name="Armbrust E.V."/>
            <person name="Bhattacharya D."/>
            <person name="Goodenough U.W."/>
            <person name="Van de Peer Y."/>
            <person name="Grigoriev I.V."/>
        </authorList>
    </citation>
    <scope>NUCLEOTIDE SEQUENCE [LARGE SCALE GENOMIC DNA]</scope>
    <source>
        <strain evidence="2">RCC299 / NOUM17</strain>
    </source>
</reference>